<evidence type="ECO:0000256" key="4">
    <source>
        <dbReference type="ARBA" id="ARBA00021581"/>
    </source>
</evidence>
<evidence type="ECO:0000256" key="1">
    <source>
        <dbReference type="ARBA" id="ARBA00004651"/>
    </source>
</evidence>
<evidence type="ECO:0000256" key="7">
    <source>
        <dbReference type="ARBA" id="ARBA00022801"/>
    </source>
</evidence>
<feature type="transmembrane region" description="Helical" evidence="17">
    <location>
        <begin position="317"/>
        <end position="336"/>
    </location>
</feature>
<keyword evidence="8 17" id="KW-0133">Cell shape</keyword>
<accession>A0ABW3VEJ0</accession>
<dbReference type="InterPro" id="IPR003824">
    <property type="entry name" value="UppP"/>
</dbReference>
<dbReference type="RefSeq" id="WP_339125987.1">
    <property type="nucleotide sequence ID" value="NZ_BAABKS010000053.1"/>
</dbReference>
<evidence type="ECO:0000256" key="10">
    <source>
        <dbReference type="ARBA" id="ARBA00022989"/>
    </source>
</evidence>
<keyword evidence="9 17" id="KW-0573">Peptidoglycan synthesis</keyword>
<evidence type="ECO:0000256" key="9">
    <source>
        <dbReference type="ARBA" id="ARBA00022984"/>
    </source>
</evidence>
<comment type="subcellular location">
    <subcellularLocation>
        <location evidence="1 17">Cell membrane</location>
        <topology evidence="1 17">Multi-pass membrane protein</topology>
    </subcellularLocation>
</comment>
<feature type="transmembrane region" description="Helical" evidence="17">
    <location>
        <begin position="283"/>
        <end position="305"/>
    </location>
</feature>
<feature type="transmembrane region" description="Helical" evidence="17">
    <location>
        <begin position="252"/>
        <end position="271"/>
    </location>
</feature>
<dbReference type="PANTHER" id="PTHR30622:SF4">
    <property type="entry name" value="UNDECAPRENYL-DIPHOSPHATASE"/>
    <property type="match status" value="1"/>
</dbReference>
<dbReference type="NCBIfam" id="NF001395">
    <property type="entry name" value="PRK00281.3-1"/>
    <property type="match status" value="1"/>
</dbReference>
<feature type="transmembrane region" description="Helical" evidence="17">
    <location>
        <begin position="130"/>
        <end position="146"/>
    </location>
</feature>
<evidence type="ECO:0000256" key="8">
    <source>
        <dbReference type="ARBA" id="ARBA00022960"/>
    </source>
</evidence>
<evidence type="ECO:0000256" key="15">
    <source>
        <dbReference type="ARBA" id="ARBA00032932"/>
    </source>
</evidence>
<keyword evidence="7 17" id="KW-0378">Hydrolase</keyword>
<dbReference type="GO" id="GO:0050380">
    <property type="term" value="F:undecaprenyl-diphosphatase activity"/>
    <property type="evidence" value="ECO:0007669"/>
    <property type="project" value="UniProtKB-EC"/>
</dbReference>
<feature type="transmembrane region" description="Helical" evidence="17">
    <location>
        <begin position="97"/>
        <end position="118"/>
    </location>
</feature>
<dbReference type="Proteomes" id="UP001597182">
    <property type="component" value="Unassembled WGS sequence"/>
</dbReference>
<evidence type="ECO:0000256" key="16">
    <source>
        <dbReference type="ARBA" id="ARBA00047594"/>
    </source>
</evidence>
<evidence type="ECO:0000256" key="2">
    <source>
        <dbReference type="ARBA" id="ARBA00010621"/>
    </source>
</evidence>
<evidence type="ECO:0000256" key="5">
    <source>
        <dbReference type="ARBA" id="ARBA00022475"/>
    </source>
</evidence>
<protein>
    <recommendedName>
        <fullName evidence="4 17">Undecaprenyl-diphosphatase</fullName>
        <ecNumber evidence="3 17">3.6.1.27</ecNumber>
    </recommendedName>
    <alternativeName>
        <fullName evidence="15 17">Bacitracin resistance protein</fullName>
    </alternativeName>
    <alternativeName>
        <fullName evidence="14 17">Undecaprenyl pyrophosphate phosphatase</fullName>
    </alternativeName>
</protein>
<feature type="transmembrane region" description="Helical" evidence="17">
    <location>
        <begin position="54"/>
        <end position="73"/>
    </location>
</feature>
<reference evidence="19" key="1">
    <citation type="journal article" date="2019" name="Int. J. Syst. Evol. Microbiol.">
        <title>The Global Catalogue of Microorganisms (GCM) 10K type strain sequencing project: providing services to taxonomists for standard genome sequencing and annotation.</title>
        <authorList>
            <consortium name="The Broad Institute Genomics Platform"/>
            <consortium name="The Broad Institute Genome Sequencing Center for Infectious Disease"/>
            <person name="Wu L."/>
            <person name="Ma J."/>
        </authorList>
    </citation>
    <scope>NUCLEOTIDE SEQUENCE [LARGE SCALE GENOMIC DNA]</scope>
    <source>
        <strain evidence="19">CCUG 49018</strain>
    </source>
</reference>
<dbReference type="PANTHER" id="PTHR30622">
    <property type="entry name" value="UNDECAPRENYL-DIPHOSPHATASE"/>
    <property type="match status" value="1"/>
</dbReference>
<dbReference type="EC" id="3.6.1.27" evidence="3 17"/>
<comment type="caution">
    <text evidence="18">The sequence shown here is derived from an EMBL/GenBank/DDBJ whole genome shotgun (WGS) entry which is preliminary data.</text>
</comment>
<keyword evidence="10 17" id="KW-1133">Transmembrane helix</keyword>
<keyword evidence="19" id="KW-1185">Reference proteome</keyword>
<comment type="catalytic activity">
    <reaction evidence="16 17">
        <text>di-trans,octa-cis-undecaprenyl diphosphate + H2O = di-trans,octa-cis-undecaprenyl phosphate + phosphate + H(+)</text>
        <dbReference type="Rhea" id="RHEA:28094"/>
        <dbReference type="ChEBI" id="CHEBI:15377"/>
        <dbReference type="ChEBI" id="CHEBI:15378"/>
        <dbReference type="ChEBI" id="CHEBI:43474"/>
        <dbReference type="ChEBI" id="CHEBI:58405"/>
        <dbReference type="ChEBI" id="CHEBI:60392"/>
        <dbReference type="EC" id="3.6.1.27"/>
    </reaction>
</comment>
<gene>
    <name evidence="17" type="primary">uppP</name>
    <name evidence="18" type="ORF">ACFQ34_07520</name>
</gene>
<sequence>MSTISYLEAVVVGALQGVSELFPVSSLGHSVLVPALVGGRWATDLSVTRPGSPYLAVLVAMHVATALALVVHYRRDWVRIVGGLWESLRRRRITSPIARIGVLLVLGTIPVGIAGLILEAPLRDVLGKPIPAALFLAVNGLVLWLVERGRRAAADDSAAAPTPSDDAAAPQGATVDFSAQPTLPMHAVAPGRAGVATAVSAEDRSDARVSRLGWRDALVVGGAQSLALLPGISRSGITMVAALRRGLRHDDAARFAFLLATPVILAAGLLKMPSLFTAAERPVLGPALVGSLVAGVAAYLSARFLSRWFHTGTLRPFAVYCVVAGLGSLAYLGLFAG</sequence>
<evidence type="ECO:0000256" key="6">
    <source>
        <dbReference type="ARBA" id="ARBA00022692"/>
    </source>
</evidence>
<keyword evidence="5 17" id="KW-1003">Cell membrane</keyword>
<dbReference type="EMBL" id="JBHTMB010000050">
    <property type="protein sequence ID" value="MFD1233128.1"/>
    <property type="molecule type" value="Genomic_DNA"/>
</dbReference>
<evidence type="ECO:0000256" key="3">
    <source>
        <dbReference type="ARBA" id="ARBA00012374"/>
    </source>
</evidence>
<evidence type="ECO:0000256" key="13">
    <source>
        <dbReference type="ARBA" id="ARBA00023316"/>
    </source>
</evidence>
<keyword evidence="12 17" id="KW-0046">Antibiotic resistance</keyword>
<evidence type="ECO:0000313" key="19">
    <source>
        <dbReference type="Proteomes" id="UP001597182"/>
    </source>
</evidence>
<dbReference type="Pfam" id="PF02673">
    <property type="entry name" value="BacA"/>
    <property type="match status" value="2"/>
</dbReference>
<dbReference type="HAMAP" id="MF_01006">
    <property type="entry name" value="Undec_diphosphatase"/>
    <property type="match status" value="1"/>
</dbReference>
<comment type="miscellaneous">
    <text evidence="17">Bacitracin is thought to be involved in the inhibition of peptidoglycan synthesis by sequestering undecaprenyl diphosphate, thereby reducing the pool of lipid carrier available.</text>
</comment>
<organism evidence="18 19">
    <name type="scientific">Pseudonocardia benzenivorans</name>
    <dbReference type="NCBI Taxonomy" id="228005"/>
    <lineage>
        <taxon>Bacteria</taxon>
        <taxon>Bacillati</taxon>
        <taxon>Actinomycetota</taxon>
        <taxon>Actinomycetes</taxon>
        <taxon>Pseudonocardiales</taxon>
        <taxon>Pseudonocardiaceae</taxon>
        <taxon>Pseudonocardia</taxon>
    </lineage>
</organism>
<evidence type="ECO:0000256" key="17">
    <source>
        <dbReference type="HAMAP-Rule" id="MF_01006"/>
    </source>
</evidence>
<keyword evidence="6 17" id="KW-0812">Transmembrane</keyword>
<evidence type="ECO:0000256" key="12">
    <source>
        <dbReference type="ARBA" id="ARBA00023251"/>
    </source>
</evidence>
<evidence type="ECO:0000256" key="14">
    <source>
        <dbReference type="ARBA" id="ARBA00032707"/>
    </source>
</evidence>
<keyword evidence="11 17" id="KW-0472">Membrane</keyword>
<evidence type="ECO:0000256" key="11">
    <source>
        <dbReference type="ARBA" id="ARBA00023136"/>
    </source>
</evidence>
<keyword evidence="13 17" id="KW-0961">Cell wall biogenesis/degradation</keyword>
<comment type="function">
    <text evidence="17">Catalyzes the dephosphorylation of undecaprenyl diphosphate (UPP). Confers resistance to bacitracin.</text>
</comment>
<proteinExistence type="inferred from homology"/>
<name>A0ABW3VEJ0_9PSEU</name>
<evidence type="ECO:0000313" key="18">
    <source>
        <dbReference type="EMBL" id="MFD1233128.1"/>
    </source>
</evidence>
<comment type="similarity">
    <text evidence="2 17">Belongs to the UppP family.</text>
</comment>